<feature type="non-terminal residue" evidence="2">
    <location>
        <position position="120"/>
    </location>
</feature>
<sequence>MSLDKMVALLATLALVSLALQPTPVAAQDLCMGPGHYHLGCYKAIVTPARAEAAVKQCLAVVSKPECAAKVRKSGSRMYGCATYITYSFLNEACEEAYESGEETNPGCAMRAAYGLGKPE</sequence>
<feature type="non-terminal residue" evidence="2">
    <location>
        <position position="1"/>
    </location>
</feature>
<organism evidence="2 3">
    <name type="scientific">Haematococcus lacustris</name>
    <name type="common">Green alga</name>
    <name type="synonym">Haematococcus pluvialis</name>
    <dbReference type="NCBI Taxonomy" id="44745"/>
    <lineage>
        <taxon>Eukaryota</taxon>
        <taxon>Viridiplantae</taxon>
        <taxon>Chlorophyta</taxon>
        <taxon>core chlorophytes</taxon>
        <taxon>Chlorophyceae</taxon>
        <taxon>CS clade</taxon>
        <taxon>Chlamydomonadales</taxon>
        <taxon>Haematococcaceae</taxon>
        <taxon>Haematococcus</taxon>
    </lineage>
</organism>
<name>A0A699ZY28_HAELA</name>
<evidence type="ECO:0000313" key="2">
    <source>
        <dbReference type="EMBL" id="GFH26090.1"/>
    </source>
</evidence>
<reference evidence="2 3" key="1">
    <citation type="submission" date="2020-02" db="EMBL/GenBank/DDBJ databases">
        <title>Draft genome sequence of Haematococcus lacustris strain NIES-144.</title>
        <authorList>
            <person name="Morimoto D."/>
            <person name="Nakagawa S."/>
            <person name="Yoshida T."/>
            <person name="Sawayama S."/>
        </authorList>
    </citation>
    <scope>NUCLEOTIDE SEQUENCE [LARGE SCALE GENOMIC DNA]</scope>
    <source>
        <strain evidence="2 3">NIES-144</strain>
    </source>
</reference>
<accession>A0A699ZY28</accession>
<feature type="chain" id="PRO_5025354002" evidence="1">
    <location>
        <begin position="28"/>
        <end position="120"/>
    </location>
</feature>
<keyword evidence="1" id="KW-0732">Signal</keyword>
<feature type="signal peptide" evidence="1">
    <location>
        <begin position="1"/>
        <end position="27"/>
    </location>
</feature>
<dbReference type="EMBL" id="BLLF01003018">
    <property type="protein sequence ID" value="GFH26090.1"/>
    <property type="molecule type" value="Genomic_DNA"/>
</dbReference>
<evidence type="ECO:0000313" key="3">
    <source>
        <dbReference type="Proteomes" id="UP000485058"/>
    </source>
</evidence>
<keyword evidence="3" id="KW-1185">Reference proteome</keyword>
<dbReference type="AlphaFoldDB" id="A0A699ZY28"/>
<gene>
    <name evidence="2" type="ORF">HaLaN_24177</name>
</gene>
<comment type="caution">
    <text evidence="2">The sequence shown here is derived from an EMBL/GenBank/DDBJ whole genome shotgun (WGS) entry which is preliminary data.</text>
</comment>
<dbReference type="Proteomes" id="UP000485058">
    <property type="component" value="Unassembled WGS sequence"/>
</dbReference>
<evidence type="ECO:0000256" key="1">
    <source>
        <dbReference type="SAM" id="SignalP"/>
    </source>
</evidence>
<protein>
    <submittedName>
        <fullName evidence="2">Uncharacterized protein</fullName>
    </submittedName>
</protein>
<proteinExistence type="predicted"/>